<evidence type="ECO:0000313" key="2">
    <source>
        <dbReference type="EMBL" id="MDK9498683.1"/>
    </source>
</evidence>
<keyword evidence="1" id="KW-0175">Coiled coil</keyword>
<proteinExistence type="predicted"/>
<evidence type="ECO:0000313" key="3">
    <source>
        <dbReference type="Proteomes" id="UP001223390"/>
    </source>
</evidence>
<comment type="caution">
    <text evidence="2">The sequence shown here is derived from an EMBL/GenBank/DDBJ whole genome shotgun (WGS) entry which is preliminary data.</text>
</comment>
<dbReference type="Proteomes" id="UP001223390">
    <property type="component" value="Unassembled WGS sequence"/>
</dbReference>
<dbReference type="EMBL" id="JASITI010000033">
    <property type="protein sequence ID" value="MDK9498683.1"/>
    <property type="molecule type" value="Genomic_DNA"/>
</dbReference>
<gene>
    <name evidence="2" type="ORF">QEZ40_003876</name>
</gene>
<organism evidence="2 3">
    <name type="scientific">Streptomyces katrae</name>
    <dbReference type="NCBI Taxonomy" id="68223"/>
    <lineage>
        <taxon>Bacteria</taxon>
        <taxon>Bacillati</taxon>
        <taxon>Actinomycetota</taxon>
        <taxon>Actinomycetes</taxon>
        <taxon>Kitasatosporales</taxon>
        <taxon>Streptomycetaceae</taxon>
        <taxon>Streptomyces</taxon>
    </lineage>
</organism>
<reference evidence="2 3" key="1">
    <citation type="submission" date="2023-05" db="EMBL/GenBank/DDBJ databases">
        <title>Sequencing and Assembly of Streptomyces sp. NP73.</title>
        <authorList>
            <person name="Konwar A.N."/>
            <person name="Saikia K."/>
            <person name="Thakur D."/>
        </authorList>
    </citation>
    <scope>NUCLEOTIDE SEQUENCE [LARGE SCALE GENOMIC DNA]</scope>
    <source>
        <strain evidence="2 3">NP73</strain>
    </source>
</reference>
<evidence type="ECO:0008006" key="4">
    <source>
        <dbReference type="Google" id="ProtNLM"/>
    </source>
</evidence>
<evidence type="ECO:0000256" key="1">
    <source>
        <dbReference type="SAM" id="Coils"/>
    </source>
</evidence>
<dbReference type="RefSeq" id="WP_285344769.1">
    <property type="nucleotide sequence ID" value="NZ_JASITI010000033.1"/>
</dbReference>
<protein>
    <recommendedName>
        <fullName evidence="4">Transposase</fullName>
    </recommendedName>
</protein>
<name>A0ABT7GYH6_9ACTN</name>
<feature type="coiled-coil region" evidence="1">
    <location>
        <begin position="98"/>
        <end position="132"/>
    </location>
</feature>
<sequence length="160" mass="17725">MPDTTPSTLAESVGTALTVAAETAGSVNAEDRAEIRAITDAMIRLMAGVPLHSDGQLTVKSLAAEAQVKRHKLTHKHTGLKDLFYGLVRSQDHRPQITQRLEEGNGQLREQIASLRQERRELKNHLATFARVIHVLEVENAQLRQAQPGSVVRTFPQRHS</sequence>
<accession>A0ABT7GYH6</accession>
<keyword evidence="3" id="KW-1185">Reference proteome</keyword>